<organism evidence="2 3">
    <name type="scientific">Marinobacterium aestuariivivens</name>
    <dbReference type="NCBI Taxonomy" id="1698799"/>
    <lineage>
        <taxon>Bacteria</taxon>
        <taxon>Pseudomonadati</taxon>
        <taxon>Pseudomonadota</taxon>
        <taxon>Gammaproteobacteria</taxon>
        <taxon>Oceanospirillales</taxon>
        <taxon>Oceanospirillaceae</taxon>
        <taxon>Marinobacterium</taxon>
    </lineage>
</organism>
<accession>A0ABW2A791</accession>
<keyword evidence="3" id="KW-1185">Reference proteome</keyword>
<evidence type="ECO:0000313" key="2">
    <source>
        <dbReference type="EMBL" id="MFC6673293.1"/>
    </source>
</evidence>
<proteinExistence type="predicted"/>
<dbReference type="RefSeq" id="WP_379911664.1">
    <property type="nucleotide sequence ID" value="NZ_JBHSWE010000001.1"/>
</dbReference>
<dbReference type="EMBL" id="JBHSWE010000001">
    <property type="protein sequence ID" value="MFC6673293.1"/>
    <property type="molecule type" value="Genomic_DNA"/>
</dbReference>
<name>A0ABW2A791_9GAMM</name>
<gene>
    <name evidence="2" type="ORF">ACFQDL_26795</name>
</gene>
<dbReference type="Proteomes" id="UP001596422">
    <property type="component" value="Unassembled WGS sequence"/>
</dbReference>
<protein>
    <submittedName>
        <fullName evidence="2">Uncharacterized protein</fullName>
    </submittedName>
</protein>
<comment type="caution">
    <text evidence="2">The sequence shown here is derived from an EMBL/GenBank/DDBJ whole genome shotgun (WGS) entry which is preliminary data.</text>
</comment>
<sequence>MRRLRCRYGRLWRRLRRSGPAREQQPKPLPPAEVKTPQEDRLWHQAS</sequence>
<feature type="compositionally biased region" description="Basic and acidic residues" evidence="1">
    <location>
        <begin position="36"/>
        <end position="47"/>
    </location>
</feature>
<evidence type="ECO:0000313" key="3">
    <source>
        <dbReference type="Proteomes" id="UP001596422"/>
    </source>
</evidence>
<evidence type="ECO:0000256" key="1">
    <source>
        <dbReference type="SAM" id="MobiDB-lite"/>
    </source>
</evidence>
<reference evidence="3" key="1">
    <citation type="journal article" date="2019" name="Int. J. Syst. Evol. Microbiol.">
        <title>The Global Catalogue of Microorganisms (GCM) 10K type strain sequencing project: providing services to taxonomists for standard genome sequencing and annotation.</title>
        <authorList>
            <consortium name="The Broad Institute Genomics Platform"/>
            <consortium name="The Broad Institute Genome Sequencing Center for Infectious Disease"/>
            <person name="Wu L."/>
            <person name="Ma J."/>
        </authorList>
    </citation>
    <scope>NUCLEOTIDE SEQUENCE [LARGE SCALE GENOMIC DNA]</scope>
    <source>
        <strain evidence="3">NBRC 111756</strain>
    </source>
</reference>
<feature type="region of interest" description="Disordered" evidence="1">
    <location>
        <begin position="16"/>
        <end position="47"/>
    </location>
</feature>